<evidence type="ECO:0000313" key="3">
    <source>
        <dbReference type="Proteomes" id="UP000727654"/>
    </source>
</evidence>
<comment type="caution">
    <text evidence="2">The sequence shown here is derived from an EMBL/GenBank/DDBJ whole genome shotgun (WGS) entry which is preliminary data.</text>
</comment>
<accession>A0ABM8XKA3</accession>
<sequence length="103" mass="11641">MADRDAFAALQAENARLIALLEAHGIDWRMSAKPAPGVLGAEQPHLSTVEKVALFRQLFRGRTDAYPIRWESKSTGKSGYAPACANEWRRRLREATHQVQRLR</sequence>
<dbReference type="InterPro" id="IPR054347">
    <property type="entry name" value="TOTE_primase"/>
</dbReference>
<dbReference type="EMBL" id="CAJZAI010000012">
    <property type="protein sequence ID" value="CAG9180629.1"/>
    <property type="molecule type" value="Genomic_DNA"/>
</dbReference>
<gene>
    <name evidence="2" type="ORF">LMG23992_04290</name>
</gene>
<organism evidence="2 3">
    <name type="scientific">Cupriavidus laharis</name>
    <dbReference type="NCBI Taxonomy" id="151654"/>
    <lineage>
        <taxon>Bacteria</taxon>
        <taxon>Pseudomonadati</taxon>
        <taxon>Pseudomonadota</taxon>
        <taxon>Betaproteobacteria</taxon>
        <taxon>Burkholderiales</taxon>
        <taxon>Burkholderiaceae</taxon>
        <taxon>Cupriavidus</taxon>
    </lineage>
</organism>
<evidence type="ECO:0000313" key="2">
    <source>
        <dbReference type="EMBL" id="CAG9180629.1"/>
    </source>
</evidence>
<feature type="domain" description="TOTE conflict system primase" evidence="1">
    <location>
        <begin position="50"/>
        <end position="95"/>
    </location>
</feature>
<dbReference type="Pfam" id="PF22548">
    <property type="entry name" value="AEP-TOTE"/>
    <property type="match status" value="1"/>
</dbReference>
<reference evidence="2 3" key="1">
    <citation type="submission" date="2021-08" db="EMBL/GenBank/DDBJ databases">
        <authorList>
            <person name="Peeters C."/>
        </authorList>
    </citation>
    <scope>NUCLEOTIDE SEQUENCE [LARGE SCALE GENOMIC DNA]</scope>
    <source>
        <strain evidence="2 3">LMG 23992</strain>
    </source>
</reference>
<proteinExistence type="predicted"/>
<evidence type="ECO:0000259" key="1">
    <source>
        <dbReference type="Pfam" id="PF22548"/>
    </source>
</evidence>
<keyword evidence="3" id="KW-1185">Reference proteome</keyword>
<name>A0ABM8XKA3_9BURK</name>
<protein>
    <recommendedName>
        <fullName evidence="1">TOTE conflict system primase domain-containing protein</fullName>
    </recommendedName>
</protein>
<dbReference type="Proteomes" id="UP000727654">
    <property type="component" value="Unassembled WGS sequence"/>
</dbReference>